<keyword evidence="5" id="KW-0449">Lipoprotein</keyword>
<dbReference type="InterPro" id="IPR006059">
    <property type="entry name" value="SBP"/>
</dbReference>
<feature type="chain" id="PRO_5039321068" evidence="6">
    <location>
        <begin position="26"/>
        <end position="557"/>
    </location>
</feature>
<organism evidence="7 8">
    <name type="scientific">Paenibacillus lemnae</name>
    <dbReference type="NCBI Taxonomy" id="1330551"/>
    <lineage>
        <taxon>Bacteria</taxon>
        <taxon>Bacillati</taxon>
        <taxon>Bacillota</taxon>
        <taxon>Bacilli</taxon>
        <taxon>Bacillales</taxon>
        <taxon>Paenibacillaceae</taxon>
        <taxon>Paenibacillus</taxon>
    </lineage>
</organism>
<dbReference type="CDD" id="cd13580">
    <property type="entry name" value="PBP2_AlgQ_like_1"/>
    <property type="match status" value="1"/>
</dbReference>
<dbReference type="PANTHER" id="PTHR43649:SF33">
    <property type="entry name" value="POLYGALACTURONAN_RHAMNOGALACTURONAN-BINDING PROTEIN YTCQ"/>
    <property type="match status" value="1"/>
</dbReference>
<name>A0A848MAL3_PAELE</name>
<dbReference type="InterPro" id="IPR050490">
    <property type="entry name" value="Bact_solute-bd_prot1"/>
</dbReference>
<evidence type="ECO:0000256" key="1">
    <source>
        <dbReference type="ARBA" id="ARBA00022475"/>
    </source>
</evidence>
<evidence type="ECO:0000313" key="7">
    <source>
        <dbReference type="EMBL" id="NMO97705.1"/>
    </source>
</evidence>
<keyword evidence="1" id="KW-1003">Cell membrane</keyword>
<evidence type="ECO:0000256" key="5">
    <source>
        <dbReference type="ARBA" id="ARBA00023288"/>
    </source>
</evidence>
<gene>
    <name evidence="7" type="ORF">HII30_18230</name>
</gene>
<protein>
    <submittedName>
        <fullName evidence="7">Extracellular solute-binding protein</fullName>
    </submittedName>
</protein>
<sequence>MRSKKMAYVSLVGCMLFTMLLSACGGGNEGAETKSEEPEQIIEGPVEPMGAFEPAISIDAIRYVGEEVKFPEGQDIKNNVWTDLYTELGMNLNYKWIVTGKEQYDSKVNIAIASNDLPDILEVNATQLRQLADAGQLADLTAAFENYASDDLKKVMNIDPNALPSATFDGKLLAMPSTQPVIGGSAPLLWVRADWMEKLNLDPPSTIEDVIKIAEAFATQDPDGNGVDDTYGFALNKDVGTSGFSIGFMNGYGAYPQIWVDKGDGELVYGSIQPEMKTALASLQEMYKNKLIDPEFGVKDTIKVFETITSNKIGLLSGPSWYPAWPFWDMVKEDSSIDWVSYPIPSQEGGNASVQMPFSVSHYYVVTKGFEHPEAIIKMANLYYEKLYSDNAEFEKYGTVTTDKDSIGVNKYSLVEVVNPNKDLIRQEELETALETKSDEGISSAETKIMYEEFVRYLDGSNPAGWSGYKASGPDGSMKQLRILNDEGKVISNGFVGAPTETMGQRKATLDTMEQEVFTKIIIGESSVDAFDKFVEDWKKLGGDSITQEVNEWKQSK</sequence>
<evidence type="ECO:0000256" key="2">
    <source>
        <dbReference type="ARBA" id="ARBA00022729"/>
    </source>
</evidence>
<dbReference type="Pfam" id="PF01547">
    <property type="entry name" value="SBP_bac_1"/>
    <property type="match status" value="1"/>
</dbReference>
<dbReference type="PROSITE" id="PS51257">
    <property type="entry name" value="PROKAR_LIPOPROTEIN"/>
    <property type="match status" value="1"/>
</dbReference>
<dbReference type="Proteomes" id="UP000565468">
    <property type="component" value="Unassembled WGS sequence"/>
</dbReference>
<evidence type="ECO:0000256" key="6">
    <source>
        <dbReference type="SAM" id="SignalP"/>
    </source>
</evidence>
<reference evidence="7 8" key="1">
    <citation type="submission" date="2020-04" db="EMBL/GenBank/DDBJ databases">
        <title>Paenibacillus algicola sp. nov., a novel marine bacterium producing alginate lyase.</title>
        <authorList>
            <person name="Huang H."/>
        </authorList>
    </citation>
    <scope>NUCLEOTIDE SEQUENCE [LARGE SCALE GENOMIC DNA]</scope>
    <source>
        <strain evidence="7 8">L7-75</strain>
    </source>
</reference>
<comment type="caution">
    <text evidence="7">The sequence shown here is derived from an EMBL/GenBank/DDBJ whole genome shotgun (WGS) entry which is preliminary data.</text>
</comment>
<evidence type="ECO:0000256" key="4">
    <source>
        <dbReference type="ARBA" id="ARBA00023139"/>
    </source>
</evidence>
<keyword evidence="4" id="KW-0564">Palmitate</keyword>
<proteinExistence type="predicted"/>
<keyword evidence="3" id="KW-0472">Membrane</keyword>
<dbReference type="EMBL" id="JABBPN010000021">
    <property type="protein sequence ID" value="NMO97705.1"/>
    <property type="molecule type" value="Genomic_DNA"/>
</dbReference>
<keyword evidence="8" id="KW-1185">Reference proteome</keyword>
<dbReference type="SUPFAM" id="SSF53850">
    <property type="entry name" value="Periplasmic binding protein-like II"/>
    <property type="match status" value="1"/>
</dbReference>
<accession>A0A848MAL3</accession>
<dbReference type="AlphaFoldDB" id="A0A848MAL3"/>
<feature type="signal peptide" evidence="6">
    <location>
        <begin position="1"/>
        <end position="25"/>
    </location>
</feature>
<dbReference type="PANTHER" id="PTHR43649">
    <property type="entry name" value="ARABINOSE-BINDING PROTEIN-RELATED"/>
    <property type="match status" value="1"/>
</dbReference>
<dbReference type="Gene3D" id="3.40.190.10">
    <property type="entry name" value="Periplasmic binding protein-like II"/>
    <property type="match status" value="3"/>
</dbReference>
<evidence type="ECO:0000313" key="8">
    <source>
        <dbReference type="Proteomes" id="UP000565468"/>
    </source>
</evidence>
<evidence type="ECO:0000256" key="3">
    <source>
        <dbReference type="ARBA" id="ARBA00023136"/>
    </source>
</evidence>
<keyword evidence="2 6" id="KW-0732">Signal</keyword>
<dbReference type="RefSeq" id="WP_169506479.1">
    <property type="nucleotide sequence ID" value="NZ_JABBPN010000021.1"/>
</dbReference>